<dbReference type="AlphaFoldDB" id="A0A9X9YFT2"/>
<keyword evidence="1" id="KW-0614">Plasmid</keyword>
<evidence type="ECO:0000313" key="1">
    <source>
        <dbReference type="EMBL" id="UGX89787.1"/>
    </source>
</evidence>
<accession>A0A9X9YFT2</accession>
<dbReference type="Proteomes" id="UP000564836">
    <property type="component" value="Plasmid pBb323S2a"/>
</dbReference>
<sequence>MCGVEPQAYLTDVLTGRILSNYRRCAI</sequence>
<gene>
    <name evidence="1" type="ORF">G6321_00002105</name>
</gene>
<name>A0A9X9YFT2_9BRAD</name>
<protein>
    <submittedName>
        <fullName evidence="1">Transposase domain-containing protein</fullName>
    </submittedName>
</protein>
<geneLocation type="plasmid" evidence="1 2">
    <name>pBb323S2a</name>
</geneLocation>
<reference evidence="1 2" key="1">
    <citation type="journal article" date="2017" name="Syst. Appl. Microbiol.">
        <title>Soybeans inoculated with root zone soils of Canadian native legumes harbour diverse and novel Bradyrhizobium spp. that possess agricultural potential.</title>
        <authorList>
            <person name="Bromfield E.S.P."/>
            <person name="Cloutier S."/>
            <person name="Tambong J.T."/>
            <person name="Tran Thi T.V."/>
        </authorList>
    </citation>
    <scope>NUCLEOTIDE SEQUENCE [LARGE SCALE GENOMIC DNA]</scope>
    <source>
        <strain evidence="1 2">323S2</strain>
    </source>
</reference>
<organism evidence="1 2">
    <name type="scientific">Bradyrhizobium barranii subsp. barranii</name>
    <dbReference type="NCBI Taxonomy" id="2823807"/>
    <lineage>
        <taxon>Bacteria</taxon>
        <taxon>Pseudomonadati</taxon>
        <taxon>Pseudomonadota</taxon>
        <taxon>Alphaproteobacteria</taxon>
        <taxon>Hyphomicrobiales</taxon>
        <taxon>Nitrobacteraceae</taxon>
        <taxon>Bradyrhizobium</taxon>
        <taxon>Bradyrhizobium barranii</taxon>
    </lineage>
</organism>
<proteinExistence type="predicted"/>
<dbReference type="EMBL" id="CP088278">
    <property type="protein sequence ID" value="UGX89787.1"/>
    <property type="molecule type" value="Genomic_DNA"/>
</dbReference>
<reference evidence="1 2" key="2">
    <citation type="journal article" date="2022" name="Int. J. Syst. Evol. Microbiol.">
        <title>Strains of Bradyrhizobium barranii sp. nov. associated with legumes native to Canada are symbionts of soybeans and belong to different subspecies (subsp. barranii subsp. nov. and subsp. apii subsp. nov.) and symbiovars (sv. glycinearum and sv. septentrionale).</title>
        <authorList>
            <person name="Bromfield E.S.P."/>
            <person name="Cloutier S."/>
            <person name="Wasai-Hara S."/>
            <person name="Minamisawa K."/>
        </authorList>
    </citation>
    <scope>NUCLEOTIDE SEQUENCE [LARGE SCALE GENOMIC DNA]</scope>
    <source>
        <strain evidence="2">323S2</strain>
        <plasmid evidence="1 2">pBb323S2a</plasmid>
    </source>
</reference>
<evidence type="ECO:0000313" key="2">
    <source>
        <dbReference type="Proteomes" id="UP000564836"/>
    </source>
</evidence>